<accession>A0A382GF79</accession>
<evidence type="ECO:0000256" key="6">
    <source>
        <dbReference type="ARBA" id="ARBA00023296"/>
    </source>
</evidence>
<dbReference type="PANTHER" id="PTHR30629:SF2">
    <property type="entry name" value="PROPHAGE INTEGRASE INTS-RELATED"/>
    <property type="match status" value="1"/>
</dbReference>
<evidence type="ECO:0000313" key="8">
    <source>
        <dbReference type="EMBL" id="SVB73344.1"/>
    </source>
</evidence>
<reference evidence="8" key="1">
    <citation type="submission" date="2018-05" db="EMBL/GenBank/DDBJ databases">
        <authorList>
            <person name="Lanie J.A."/>
            <person name="Ng W.-L."/>
            <person name="Kazmierczak K.M."/>
            <person name="Andrzejewski T.M."/>
            <person name="Davidsen T.M."/>
            <person name="Wayne K.J."/>
            <person name="Tettelin H."/>
            <person name="Glass J.I."/>
            <person name="Rusch D."/>
            <person name="Podicherti R."/>
            <person name="Tsui H.-C.T."/>
            <person name="Winkler M.E."/>
        </authorList>
    </citation>
    <scope>NUCLEOTIDE SEQUENCE</scope>
</reference>
<dbReference type="CDD" id="cd00801">
    <property type="entry name" value="INT_P4_C"/>
    <property type="match status" value="1"/>
</dbReference>
<evidence type="ECO:0000259" key="7">
    <source>
        <dbReference type="PROSITE" id="PS51898"/>
    </source>
</evidence>
<dbReference type="PANTHER" id="PTHR30629">
    <property type="entry name" value="PROPHAGE INTEGRASE"/>
    <property type="match status" value="1"/>
</dbReference>
<dbReference type="Pfam" id="PF22022">
    <property type="entry name" value="Phage_int_M"/>
    <property type="match status" value="1"/>
</dbReference>
<dbReference type="InterPro" id="IPR038488">
    <property type="entry name" value="Integrase_DNA-bd_sf"/>
</dbReference>
<dbReference type="InterPro" id="IPR013762">
    <property type="entry name" value="Integrase-like_cat_sf"/>
</dbReference>
<feature type="domain" description="Tyr recombinase" evidence="7">
    <location>
        <begin position="204"/>
        <end position="383"/>
    </location>
</feature>
<dbReference type="InterPro" id="IPR053876">
    <property type="entry name" value="Phage_int_M"/>
</dbReference>
<dbReference type="GO" id="GO:0015074">
    <property type="term" value="P:DNA integration"/>
    <property type="evidence" value="ECO:0007669"/>
    <property type="project" value="UniProtKB-KW"/>
</dbReference>
<dbReference type="Gene3D" id="3.30.160.390">
    <property type="entry name" value="Integrase, DNA-binding domain"/>
    <property type="match status" value="1"/>
</dbReference>
<keyword evidence="4" id="KW-0233">DNA recombination</keyword>
<evidence type="ECO:0000256" key="5">
    <source>
        <dbReference type="ARBA" id="ARBA00023195"/>
    </source>
</evidence>
<keyword evidence="3" id="KW-0238">DNA-binding</keyword>
<dbReference type="Pfam" id="PF13356">
    <property type="entry name" value="Arm-DNA-bind_3"/>
    <property type="match status" value="1"/>
</dbReference>
<evidence type="ECO:0000256" key="2">
    <source>
        <dbReference type="ARBA" id="ARBA00022908"/>
    </source>
</evidence>
<dbReference type="InterPro" id="IPR010998">
    <property type="entry name" value="Integrase_recombinase_N"/>
</dbReference>
<sequence>MLTNTAIKNLKIKTEIYYVKDSHGLRLQINPCASKIWQHRFRIKEEGKLKGKIRNGGEYPETSLQDARQWRDKNKRLLKQGIIPPKVYNSTTNDIQDKNTFKDLFDMWYANQQDGWTYDYAIDTQQRVEKHLLPLLGYKPITEINTKTMRDLLLGIQDKGLIDTLYKVKSIASRIFNYSIGMEISEINPVNNLSNDIFKKKVEKHYATVTEPKQIKWLLGMLNEVNSALPVKTALKLAPHLFLRPEELAGLKWSEIDFNDRIIRIPAERMKIKKKAHLIPMSNKVIEILTVLSNANLDSTFCFPSARSKNRHITTNALLIAIRSAGIDKETFTTHGFRHMASTRLNELGFNRDVIESQLAHKLSGVRGVYNQAEYLDDRKSMMQAWSDYLDKLIKQKV</sequence>
<dbReference type="GO" id="GO:0003677">
    <property type="term" value="F:DNA binding"/>
    <property type="evidence" value="ECO:0007669"/>
    <property type="project" value="UniProtKB-KW"/>
</dbReference>
<evidence type="ECO:0000256" key="4">
    <source>
        <dbReference type="ARBA" id="ARBA00023172"/>
    </source>
</evidence>
<dbReference type="EMBL" id="UINC01054979">
    <property type="protein sequence ID" value="SVB73344.1"/>
    <property type="molecule type" value="Genomic_DNA"/>
</dbReference>
<comment type="similarity">
    <text evidence="1">Belongs to the 'phage' integrase family.</text>
</comment>
<evidence type="ECO:0000256" key="1">
    <source>
        <dbReference type="ARBA" id="ARBA00008857"/>
    </source>
</evidence>
<dbReference type="InterPro" id="IPR050808">
    <property type="entry name" value="Phage_Integrase"/>
</dbReference>
<keyword evidence="6" id="KW-1160">Virus entry into host cell</keyword>
<dbReference type="GO" id="GO:0075713">
    <property type="term" value="P:establishment of integrated proviral latency"/>
    <property type="evidence" value="ECO:0007669"/>
    <property type="project" value="UniProtKB-KW"/>
</dbReference>
<name>A0A382GF79_9ZZZZ</name>
<keyword evidence="2" id="KW-0229">DNA integration</keyword>
<dbReference type="SUPFAM" id="SSF56349">
    <property type="entry name" value="DNA breaking-rejoining enzymes"/>
    <property type="match status" value="1"/>
</dbReference>
<dbReference type="GO" id="GO:0044826">
    <property type="term" value="P:viral genome integration into host DNA"/>
    <property type="evidence" value="ECO:0007669"/>
    <property type="project" value="UniProtKB-KW"/>
</dbReference>
<dbReference type="InterPro" id="IPR002104">
    <property type="entry name" value="Integrase_catalytic"/>
</dbReference>
<dbReference type="Gene3D" id="1.10.443.10">
    <property type="entry name" value="Intergrase catalytic core"/>
    <property type="match status" value="1"/>
</dbReference>
<dbReference type="Gene3D" id="1.10.150.130">
    <property type="match status" value="1"/>
</dbReference>
<dbReference type="GO" id="GO:0046718">
    <property type="term" value="P:symbiont entry into host cell"/>
    <property type="evidence" value="ECO:0007669"/>
    <property type="project" value="UniProtKB-KW"/>
</dbReference>
<keyword evidence="5" id="KW-1179">Viral genome integration</keyword>
<evidence type="ECO:0000256" key="3">
    <source>
        <dbReference type="ARBA" id="ARBA00023125"/>
    </source>
</evidence>
<dbReference type="InterPro" id="IPR025166">
    <property type="entry name" value="Integrase_DNA_bind_dom"/>
</dbReference>
<dbReference type="AlphaFoldDB" id="A0A382GF79"/>
<dbReference type="InterPro" id="IPR011010">
    <property type="entry name" value="DNA_brk_join_enz"/>
</dbReference>
<proteinExistence type="inferred from homology"/>
<dbReference type="GO" id="GO:0006310">
    <property type="term" value="P:DNA recombination"/>
    <property type="evidence" value="ECO:0007669"/>
    <property type="project" value="UniProtKB-KW"/>
</dbReference>
<dbReference type="Pfam" id="PF00589">
    <property type="entry name" value="Phage_integrase"/>
    <property type="match status" value="1"/>
</dbReference>
<gene>
    <name evidence="8" type="ORF">METZ01_LOCUS226198</name>
</gene>
<organism evidence="8">
    <name type="scientific">marine metagenome</name>
    <dbReference type="NCBI Taxonomy" id="408172"/>
    <lineage>
        <taxon>unclassified sequences</taxon>
        <taxon>metagenomes</taxon>
        <taxon>ecological metagenomes</taxon>
    </lineage>
</organism>
<dbReference type="PROSITE" id="PS51898">
    <property type="entry name" value="TYR_RECOMBINASE"/>
    <property type="match status" value="1"/>
</dbReference>
<protein>
    <recommendedName>
        <fullName evidence="7">Tyr recombinase domain-containing protein</fullName>
    </recommendedName>
</protein>